<name>A0A0R0BKP5_9GAMM</name>
<keyword evidence="2" id="KW-1185">Reference proteome</keyword>
<sequence length="396" mass="42652">MSIFKTMHAWKSDQLDADVIVGAVFVGMFGHGFKPDQLRRWDVDCADAEVDRRKNAEQVRAVLEAVARLAGVDPGLIQVGLTPAFGNSRQGMAIHAHRPDHCGEQAPPMSDALWAQIQALVAPPSTLLERKVNSEYGAYYGVLDAARPGQPPHGPGSGKFISSVRTLVPYPGSGRWQRGYPYHGLIGYDQNGFRAECAGDENKQAGSLEPTGLISQWDGADQVCGYCHGMVFAVAELEITAGGHGVAYELPLGSKTKKRSSCLGCTTFLLAHGYQPSSVHLGRSDSWLPLPENPLMIEAFLAGCHADGQQAQYKALNRLWGARVAGWMQAGVKSVLAAGPAAVPVAVRARLMLLGAHVEALLRQQREMAVAGLLLDAFTVHDKDLSRLQRFLGLQA</sequence>
<gene>
    <name evidence="1" type="ORF">ABB25_08795</name>
</gene>
<evidence type="ECO:0000313" key="2">
    <source>
        <dbReference type="Proteomes" id="UP000051254"/>
    </source>
</evidence>
<dbReference type="Proteomes" id="UP000051254">
    <property type="component" value="Unassembled WGS sequence"/>
</dbReference>
<dbReference type="AlphaFoldDB" id="A0A0R0BKP5"/>
<dbReference type="PATRIC" id="fig|266128.3.peg.625"/>
<accession>A0A0R0BKP5</accession>
<dbReference type="EMBL" id="LDJH01000013">
    <property type="protein sequence ID" value="KRG57901.1"/>
    <property type="molecule type" value="Genomic_DNA"/>
</dbReference>
<dbReference type="RefSeq" id="WP_057665938.1">
    <property type="nucleotide sequence ID" value="NZ_LDJH01000013.1"/>
</dbReference>
<proteinExistence type="predicted"/>
<protein>
    <submittedName>
        <fullName evidence="1">Uncharacterized protein</fullName>
    </submittedName>
</protein>
<evidence type="ECO:0000313" key="1">
    <source>
        <dbReference type="EMBL" id="KRG57901.1"/>
    </source>
</evidence>
<dbReference type="OrthoDB" id="6058061at2"/>
<reference evidence="1 2" key="1">
    <citation type="submission" date="2015-05" db="EMBL/GenBank/DDBJ databases">
        <title>Genome sequencing and analysis of members of genus Stenotrophomonas.</title>
        <authorList>
            <person name="Patil P.P."/>
            <person name="Midha S."/>
            <person name="Patil P.B."/>
        </authorList>
    </citation>
    <scope>NUCLEOTIDE SEQUENCE [LARGE SCALE GENOMIC DNA]</scope>
    <source>
        <strain evidence="1 2">DSM 17805</strain>
    </source>
</reference>
<comment type="caution">
    <text evidence="1">The sequence shown here is derived from an EMBL/GenBank/DDBJ whole genome shotgun (WGS) entry which is preliminary data.</text>
</comment>
<organism evidence="1 2">
    <name type="scientific">Stenotrophomonas koreensis</name>
    <dbReference type="NCBI Taxonomy" id="266128"/>
    <lineage>
        <taxon>Bacteria</taxon>
        <taxon>Pseudomonadati</taxon>
        <taxon>Pseudomonadota</taxon>
        <taxon>Gammaproteobacteria</taxon>
        <taxon>Lysobacterales</taxon>
        <taxon>Lysobacteraceae</taxon>
        <taxon>Stenotrophomonas</taxon>
    </lineage>
</organism>